<evidence type="ECO:0000256" key="1">
    <source>
        <dbReference type="ARBA" id="ARBA00002329"/>
    </source>
</evidence>
<dbReference type="PANTHER" id="PTHR33078">
    <property type="entry name" value="PROTEIN YCF2-RELATED"/>
    <property type="match status" value="1"/>
</dbReference>
<evidence type="ECO:0000256" key="6">
    <source>
        <dbReference type="HAMAP-Rule" id="MF_01330"/>
    </source>
</evidence>
<dbReference type="HAMAP" id="MF_01330">
    <property type="entry name" value="Ycf2"/>
    <property type="match status" value="1"/>
</dbReference>
<evidence type="ECO:0000256" key="7">
    <source>
        <dbReference type="SAM" id="MobiDB-lite"/>
    </source>
</evidence>
<keyword evidence="3 10" id="KW-0934">Plastid</keyword>
<dbReference type="EMBL" id="KU725448">
    <property type="protein sequence ID" value="AND47677.1"/>
    <property type="molecule type" value="Genomic_DNA"/>
</dbReference>
<geneLocation type="chloroplast" evidence="10"/>
<evidence type="ECO:0000259" key="8">
    <source>
        <dbReference type="Pfam" id="PF00004"/>
    </source>
</evidence>
<keyword evidence="10" id="KW-0150">Chloroplast</keyword>
<dbReference type="Gene3D" id="3.40.50.300">
    <property type="entry name" value="P-loop containing nucleotide triphosphate hydrolases"/>
    <property type="match status" value="1"/>
</dbReference>
<dbReference type="InterPro" id="IPR027417">
    <property type="entry name" value="P-loop_NTPase"/>
</dbReference>
<comment type="similarity">
    <text evidence="2 6">Belongs to the Ycf2 family.</text>
</comment>
<keyword evidence="4 6" id="KW-0547">Nucleotide-binding</keyword>
<comment type="function">
    <text evidence="1 6">Probable ATPase of unknown function. Its presence in a non-photosynthetic plant (Epifagus virginiana) and experiments in tobacco indicate that it has an essential function which is probably not related to photosynthesis.</text>
</comment>
<feature type="domain" description="ATPase AAA-type core" evidence="8">
    <location>
        <begin position="1671"/>
        <end position="1815"/>
    </location>
</feature>
<keyword evidence="5 6" id="KW-0067">ATP-binding</keyword>
<protein>
    <recommendedName>
        <fullName evidence="6">Protein Ycf2</fullName>
    </recommendedName>
</protein>
<dbReference type="CDD" id="cd19505">
    <property type="entry name" value="RecA-like_Ycf2"/>
    <property type="match status" value="1"/>
</dbReference>
<sequence>MRKFYLTAVRKKKMKQKLSKNQYLYKRLGFGEVKNPQYFFNLWARWNLIRLLSKISSNRENPIKLFDFRIMGSLISRDLHGSKTNGSSILNGFLLLVLSVLIYRSNDKAIIGKEHLNLVEIVHGRVNNYKYKGNISPEETFRFSNRNLRIFPHHSPSFGRSKNNLLNLKKKKEEKYSVTGQNLKKKLCVTSVYDQIHFWGSQWWKNWIVEQILPSWKISQSSINEISILLTEKNIEDLKHFFEFCIGNITPQNDDWEYQFDSIFLNDSKEKIKSKSEEQIKILEDISFLQIMSAFCEKIIFEAGGPSRPIKSNSKIRSNNNNSNNDNNNNNNDYSFYISSFHHHGKEITRKPYKFGKKIFQNLINRGESNKIIAKSYIFIKKKGWLFFRNYTEFYTWRFYKYKNDLLDWEKDLHRFDAARNKSNMKSFQLNHSNNEQPLVEVHGILSENISYQISKYILCDIKKSNKLKEFHDHDESINHSGETNSSKFNETLFEWLLFRRIKPNDRSIKRLTNDSIVWGIPLPIISGGKSVKSIIFSKFFFRNNAVFWIEKFFVKDMKYILNEIFSLEKKMKIDHFPEAIYHTFLNVSPIDKLYAGFYKGDIKKFQVANKEIVFGYSTKSDSNRLLDFWKTKMGKKKLLFHSGIYLDYPYEVIRRNKYERNKTKSNLSIDLSPSNISYSFLPSYFRYYYGRNNTNKYSEKHIFRFLNYIKLVPSLDKSNLFITESNHPICNNPVYNKGINHSINSQFQYLYELNKNRLFSQKFSGKNEINSKFLFFLLETLKTTGINLLFPHRTRKKDLVQNDYGKVYLFSKFFIDLRSRIRNCNKSIYDRIHRYLSEPTNDLHLMNKSLSYLTGGNNNFPKNTNNIKRNIINNNFLVWGKNERSSSYCDDTKRGRFIDSDFNTHKRTDRIKRWDKLSKYFVSRHKYFVIASDEIDFSINQKLIVGWSERLNKINIPTCYRNLIMILSSIFSNNFRKLPDFLKFCPNYLINAFPKEKDLNQKTFSKRENFGTNNKSVTLFYFDEEPIINCIIDYLRSEENNQNCIELFNNTFLFTSYENKEKYFHSIKVSNRDSLKSHFYKADTLKFANNLHYPQLNYEKRLPFYIERGSTENHNSIYGRFLSTSPISRKENKLPINRRKSFPDIDSITKSQISNILLPEYLRKRSNQDFLFFYNFNKLLELLIRNSLLKGYSISTSFKNRSSVKQVINFGITNYCESNYYEFPCPEILKTKKSDPYVGEVPKPNSHFIRTQILKNDLLSDIFVEIRNENNKVLNWINRLLTRSNLEISSMYEISNGGTNNTSTDFYKENGTVAPFLSVNPTKLIRKTKVYKILETSSFFIKWNSFEKYIPWLFTLEWWRYSINLVLDLFSEILLSISDQFNYILYATLRNIQKNSYNLWAFLYPILETTTFFENFLGKWHLRLLRQIGNQQETRGFLWSRLNLINNWNGRYLTIIGLFTFGYSILQKYFSTLLGSDYIGLWEQFEIIQYLMDPLRGIYVDGLIRRNSIRPIKTENPSMYFLRNLKHYIKNGKFYLFTKQKLNRCLINNKGLDLSRRERKILIQSLVTGKNIYRYELNLTSSDNSTNPRVGHQITKKQGFYYLKKLAENYQKSLSEFSFHQNDSAEKWISMALWQKVTFPQILWQAETFKLTFHRKPVPLQLRLSPPRGILLIGSLETGRSYLIKNLAADSFVPLIRISINRLLYNKPDVMTESWMNILMESLRRLSLILELAGRMSPCIIWIQDIHKLNVNCLTQNVESDPTFLLGILLKYFQTGFADRRAKSIVLFASTDAPRKVDPALISPDRLDRLINIRMLGISQRQEEFLILLHSKSFYLRNKKYCLNEFGYRTMGYNARDLAALFNEILLISITRNKPIIDTDTTRLAFHRQVSGFTHMDSEMRLTKNYGILFYKVGKAVIQNILVRNFPQNPLYISNYLWKKKFYYLSKWYLEPSVAESTIKEFTVLPHVLGCLAGLAARDSWFLSQNKPDDLISLDRYAENDFYLACGILESLPIEFPWLEISQEKDIDKKMELTFRSQMKKPLHMIRRGLFPMANRGVIHTQNELSIYEQTIHYREKLYQLTSNTVWAPRISRLSFIRGNLFDWVERPNEFEVAYNLRSPRGRKNDNQKNSYFCRIVQHKTKEQLPYERILSRIRRRNVQELESQLEDILLEEQFVILGFSRSSTEYRMEYQLFNKPMLFIGGRFLWDPTSSLFQTYQSIFSRQELFVDEEILRRLYVTYGARREREKSRSSQKIKQFFLRRGYGRDLMTNLSINWWNQLPLIEKNNIETFKRIEGIGVRLKRPQVFTPVYLYQRWLIENPREKLTRFELLDNQQRWLKANSSLLNDFSIYSTLLESYHYLFNFFLSNKILLNEMIEVLLINGWLFQNEIGHFINITNK</sequence>
<feature type="domain" description="Ycf2 N-terminal" evidence="9">
    <location>
        <begin position="1000"/>
        <end position="1217"/>
    </location>
</feature>
<dbReference type="GO" id="GO:0005524">
    <property type="term" value="F:ATP binding"/>
    <property type="evidence" value="ECO:0007669"/>
    <property type="project" value="UniProtKB-KW"/>
</dbReference>
<dbReference type="InterPro" id="IPR003959">
    <property type="entry name" value="ATPase_AAA_core"/>
</dbReference>
<dbReference type="InterPro" id="IPR008543">
    <property type="entry name" value="Uncharacterised_Ycf2"/>
</dbReference>
<dbReference type="Pfam" id="PF00004">
    <property type="entry name" value="AAA"/>
    <property type="match status" value="1"/>
</dbReference>
<gene>
    <name evidence="6 10" type="primary">ycf2</name>
</gene>
<dbReference type="Gene3D" id="1.10.8.60">
    <property type="match status" value="1"/>
</dbReference>
<name>A0A172N622_9BRYO</name>
<evidence type="ECO:0000256" key="2">
    <source>
        <dbReference type="ARBA" id="ARBA00009361"/>
    </source>
</evidence>
<evidence type="ECO:0000313" key="10">
    <source>
        <dbReference type="EMBL" id="AND47677.1"/>
    </source>
</evidence>
<evidence type="ECO:0000256" key="5">
    <source>
        <dbReference type="ARBA" id="ARBA00022840"/>
    </source>
</evidence>
<dbReference type="InterPro" id="IPR056777">
    <property type="entry name" value="Ycf2_N"/>
</dbReference>
<evidence type="ECO:0000256" key="4">
    <source>
        <dbReference type="ARBA" id="ARBA00022741"/>
    </source>
</evidence>
<dbReference type="PANTHER" id="PTHR33078:SF100">
    <property type="entry name" value="PROTEIN YCF2"/>
    <property type="match status" value="1"/>
</dbReference>
<organism evidence="10">
    <name type="scientific">Sphagnum riparium</name>
    <dbReference type="NCBI Taxonomy" id="231131"/>
    <lineage>
        <taxon>Eukaryota</taxon>
        <taxon>Viridiplantae</taxon>
        <taxon>Streptophyta</taxon>
        <taxon>Embryophyta</taxon>
        <taxon>Bryophyta</taxon>
        <taxon>Sphagnophytina</taxon>
        <taxon>Sphagnopsida</taxon>
        <taxon>Sphagnales</taxon>
        <taxon>Sphagnaceae</taxon>
        <taxon>Sphagnum</taxon>
    </lineage>
</organism>
<reference evidence="10" key="1">
    <citation type="journal article" date="2016" name="Ann. Bot.">
        <title>Organellar phylogenomics of an emerging model system: Sphagnum (peatmoss).</title>
        <authorList>
            <person name="Shaw A.J."/>
            <person name="Devos N."/>
            <person name="Liu Y."/>
            <person name="Cox C.J."/>
            <person name="Goffinet B."/>
            <person name="Flatberg K.I."/>
            <person name="Shaw B."/>
        </authorList>
    </citation>
    <scope>NUCLEOTIDE SEQUENCE</scope>
    <source>
        <strain evidence="10">ND3036</strain>
    </source>
</reference>
<accession>A0A172N622</accession>
<dbReference type="GO" id="GO:0016887">
    <property type="term" value="F:ATP hydrolysis activity"/>
    <property type="evidence" value="ECO:0007669"/>
    <property type="project" value="InterPro"/>
</dbReference>
<evidence type="ECO:0000256" key="3">
    <source>
        <dbReference type="ARBA" id="ARBA00022640"/>
    </source>
</evidence>
<feature type="domain" description="Ycf2 N-terminal" evidence="9">
    <location>
        <begin position="30"/>
        <end position="322"/>
    </location>
</feature>
<dbReference type="Pfam" id="PF05695">
    <property type="entry name" value="Ycf2"/>
    <property type="match status" value="2"/>
</dbReference>
<dbReference type="SUPFAM" id="SSF52540">
    <property type="entry name" value="P-loop containing nucleoside triphosphate hydrolases"/>
    <property type="match status" value="1"/>
</dbReference>
<comment type="subcellular location">
    <subcellularLocation>
        <location evidence="6">Plastid</location>
        <location evidence="6">Chloroplast stroma</location>
    </subcellularLocation>
</comment>
<feature type="region of interest" description="Disordered" evidence="7">
    <location>
        <begin position="311"/>
        <end position="330"/>
    </location>
</feature>
<feature type="binding site" evidence="6">
    <location>
        <begin position="1675"/>
        <end position="1682"/>
    </location>
    <ligand>
        <name>ATP</name>
        <dbReference type="ChEBI" id="CHEBI:30616"/>
    </ligand>
</feature>
<evidence type="ECO:0000259" key="9">
    <source>
        <dbReference type="Pfam" id="PF05695"/>
    </source>
</evidence>
<proteinExistence type="inferred from homology"/>
<dbReference type="GO" id="GO:0009570">
    <property type="term" value="C:chloroplast stroma"/>
    <property type="evidence" value="ECO:0007669"/>
    <property type="project" value="UniProtKB-SubCell"/>
</dbReference>